<organism evidence="3">
    <name type="scientific">Phallusia mammillata</name>
    <dbReference type="NCBI Taxonomy" id="59560"/>
    <lineage>
        <taxon>Eukaryota</taxon>
        <taxon>Metazoa</taxon>
        <taxon>Chordata</taxon>
        <taxon>Tunicata</taxon>
        <taxon>Ascidiacea</taxon>
        <taxon>Phlebobranchia</taxon>
        <taxon>Ascidiidae</taxon>
        <taxon>Phallusia</taxon>
    </lineage>
</organism>
<dbReference type="CDD" id="cd14726">
    <property type="entry name" value="TraB_PrgY-like"/>
    <property type="match status" value="1"/>
</dbReference>
<sequence>MDTSASHDEYLVLNGSEDDAEGDKIKEKATDVQEQQNVSSDEDSSDYEDGDEDSELEMQLDDDDMTESNDSLKEQIKQAALLRKYMRKSEDELDLPETVSVLTGPSGERVYVVGTAHFSKESCTDVQKVISMVQPDAVIVELCASRVSVLSMDEEQLANMSDGSRMERLKKCVKQKGILSGLVLYMMLHMSAHITKELKMAPGSEFRAALKEMKTVPGCRLYLGDRPIEITLQRMLAALSFWQKLKFGFLILQELKPISAEDVEKMKQRDIFEQLLEEMMEEFPHVATALVAERDIYLAGYMQKTMKMPVVLPDDSIHPAVVVGVVGIGHTTGIKAHFDTEITEEQLNEISRMPPPSRTGKMVKFFLKGVVFATAAYVLYGVACWTGIPRRLSYWTSDV</sequence>
<feature type="transmembrane region" description="Helical" evidence="2">
    <location>
        <begin position="365"/>
        <end position="388"/>
    </location>
</feature>
<dbReference type="AlphaFoldDB" id="A0A6F9DW53"/>
<accession>A0A6F9DW53</accession>
<proteinExistence type="evidence at transcript level"/>
<name>A0A6F9DW53_9ASCI</name>
<feature type="compositionally biased region" description="Basic and acidic residues" evidence="1">
    <location>
        <begin position="1"/>
        <end position="10"/>
    </location>
</feature>
<keyword evidence="2" id="KW-0472">Membrane</keyword>
<protein>
    <submittedName>
        <fullName evidence="3">TraB domain-containing protein</fullName>
    </submittedName>
</protein>
<feature type="compositionally biased region" description="Acidic residues" evidence="1">
    <location>
        <begin position="40"/>
        <end position="58"/>
    </location>
</feature>
<dbReference type="InterPro" id="IPR046345">
    <property type="entry name" value="TraB_PrgY-like"/>
</dbReference>
<evidence type="ECO:0000256" key="2">
    <source>
        <dbReference type="SAM" id="Phobius"/>
    </source>
</evidence>
<feature type="region of interest" description="Disordered" evidence="1">
    <location>
        <begin position="1"/>
        <end position="58"/>
    </location>
</feature>
<dbReference type="InterPro" id="IPR002816">
    <property type="entry name" value="TraB/PrgY/GumN_fam"/>
</dbReference>
<dbReference type="PANTHER" id="PTHR21530:SF7">
    <property type="entry name" value="TRAB DOMAIN-CONTAINING PROTEIN"/>
    <property type="match status" value="1"/>
</dbReference>
<evidence type="ECO:0000313" key="3">
    <source>
        <dbReference type="EMBL" id="CAB3267206.1"/>
    </source>
</evidence>
<keyword evidence="2" id="KW-0812">Transmembrane</keyword>
<gene>
    <name evidence="3" type="primary">Trabd</name>
</gene>
<dbReference type="Pfam" id="PF01963">
    <property type="entry name" value="TraB_PrgY_gumN"/>
    <property type="match status" value="1"/>
</dbReference>
<dbReference type="PANTHER" id="PTHR21530">
    <property type="entry name" value="PHEROMONE SHUTDOWN PROTEIN"/>
    <property type="match status" value="1"/>
</dbReference>
<dbReference type="EMBL" id="LR791344">
    <property type="protein sequence ID" value="CAB3267206.1"/>
    <property type="molecule type" value="mRNA"/>
</dbReference>
<feature type="compositionally biased region" description="Basic and acidic residues" evidence="1">
    <location>
        <begin position="22"/>
        <end position="31"/>
    </location>
</feature>
<evidence type="ECO:0000256" key="1">
    <source>
        <dbReference type="SAM" id="MobiDB-lite"/>
    </source>
</evidence>
<reference evidence="3" key="1">
    <citation type="submission" date="2020-04" db="EMBL/GenBank/DDBJ databases">
        <authorList>
            <person name="Neveu A P."/>
        </authorList>
    </citation>
    <scope>NUCLEOTIDE SEQUENCE</scope>
    <source>
        <tissue evidence="3">Whole embryo</tissue>
    </source>
</reference>
<keyword evidence="2" id="KW-1133">Transmembrane helix</keyword>